<gene>
    <name evidence="1" type="ORF">CH365_17405</name>
</gene>
<sequence>MRTILRSNTEKSAKEFRKSQPFWPSDQLIFVCGLTYGPVFFEFREILFYKLVSIFRFSNPFAFRMICALLKRSLRTY</sequence>
<dbReference type="Proteomes" id="UP000231843">
    <property type="component" value="Unassembled WGS sequence"/>
</dbReference>
<evidence type="ECO:0000313" key="2">
    <source>
        <dbReference type="Proteomes" id="UP000231843"/>
    </source>
</evidence>
<comment type="caution">
    <text evidence="1">The sequence shown here is derived from an EMBL/GenBank/DDBJ whole genome shotgun (WGS) entry which is preliminary data.</text>
</comment>
<dbReference type="AlphaFoldDB" id="A0A2M9ZV21"/>
<proteinExistence type="predicted"/>
<accession>A0A2M9ZV21</accession>
<reference evidence="1 2" key="1">
    <citation type="submission" date="2017-07" db="EMBL/GenBank/DDBJ databases">
        <title>Leptospira spp. isolated from tropical soils.</title>
        <authorList>
            <person name="Thibeaux R."/>
            <person name="Iraola G."/>
            <person name="Ferres I."/>
            <person name="Bierque E."/>
            <person name="Girault D."/>
            <person name="Soupe-Gilbert M.-E."/>
            <person name="Picardeau M."/>
            <person name="Goarant C."/>
        </authorList>
    </citation>
    <scope>NUCLEOTIDE SEQUENCE [LARGE SCALE GENOMIC DNA]</scope>
    <source>
        <strain evidence="1 2">ES4-C-A1</strain>
    </source>
</reference>
<organism evidence="1 2">
    <name type="scientific">Leptospira neocaledonica</name>
    <dbReference type="NCBI Taxonomy" id="2023192"/>
    <lineage>
        <taxon>Bacteria</taxon>
        <taxon>Pseudomonadati</taxon>
        <taxon>Spirochaetota</taxon>
        <taxon>Spirochaetia</taxon>
        <taxon>Leptospirales</taxon>
        <taxon>Leptospiraceae</taxon>
        <taxon>Leptospira</taxon>
    </lineage>
</organism>
<name>A0A2M9ZV21_9LEPT</name>
<evidence type="ECO:0000313" key="1">
    <source>
        <dbReference type="EMBL" id="PJZ75783.1"/>
    </source>
</evidence>
<keyword evidence="2" id="KW-1185">Reference proteome</keyword>
<protein>
    <submittedName>
        <fullName evidence="1">Uncharacterized protein</fullName>
    </submittedName>
</protein>
<dbReference type="EMBL" id="NPEA01000010">
    <property type="protein sequence ID" value="PJZ75783.1"/>
    <property type="molecule type" value="Genomic_DNA"/>
</dbReference>